<dbReference type="PANTHER" id="PTHR12558">
    <property type="entry name" value="CELL DIVISION CYCLE 16,23,27"/>
    <property type="match status" value="1"/>
</dbReference>
<keyword evidence="1" id="KW-0802">TPR repeat</keyword>
<evidence type="ECO:0000313" key="3">
    <source>
        <dbReference type="EMBL" id="PQB04964.1"/>
    </source>
</evidence>
<gene>
    <name evidence="3" type="ORF">BST85_08710</name>
</gene>
<dbReference type="Proteomes" id="UP000239800">
    <property type="component" value="Unassembled WGS sequence"/>
</dbReference>
<comment type="caution">
    <text evidence="3">The sequence shown here is derived from an EMBL/GenBank/DDBJ whole genome shotgun (WGS) entry which is preliminary data.</text>
</comment>
<evidence type="ECO:0000256" key="1">
    <source>
        <dbReference type="PROSITE-ProRule" id="PRU00339"/>
    </source>
</evidence>
<dbReference type="SUPFAM" id="SSF48452">
    <property type="entry name" value="TPR-like"/>
    <property type="match status" value="1"/>
</dbReference>
<dbReference type="Pfam" id="PF13181">
    <property type="entry name" value="TPR_8"/>
    <property type="match status" value="1"/>
</dbReference>
<feature type="chain" id="PRO_5015491845" description="Tetratricopeptide repeat protein" evidence="2">
    <location>
        <begin position="18"/>
        <end position="318"/>
    </location>
</feature>
<dbReference type="EMBL" id="MQUB01000001">
    <property type="protein sequence ID" value="PQB04964.1"/>
    <property type="molecule type" value="Genomic_DNA"/>
</dbReference>
<sequence length="318" mass="36527">MRYLTCFMLIMASALHAQNPFDRAVILFEDAQYEEAGSLFQSHLKNYPKDAKTREYLGDIAAYQKDWDGALEWYGPLVEENDQSANYHYKYGGSLAMKALEVNKFKALGYISDIKYHFGKAAELDSSHIDVRWALVEFYMQLPGIIGGSERKSKSYADQLMKISPVDGHLSHGYIAEYSDRPKDAEYHYKKAIDIGGSMLTYEKLTSFYENNDRPNEAINNATRSLEIHQRNQLNYQIGKIAAQYNLKSDLGIQCLHAYIENHSAKDGVPKDWAYFRLAQIHKNKGQKNQALEWIDKALEDRPDFKEARQEKAIILAL</sequence>
<keyword evidence="2" id="KW-0732">Signal</keyword>
<keyword evidence="4" id="KW-1185">Reference proteome</keyword>
<organism evidence="3 4">
    <name type="scientific">Aureitalea marina</name>
    <dbReference type="NCBI Taxonomy" id="930804"/>
    <lineage>
        <taxon>Bacteria</taxon>
        <taxon>Pseudomonadati</taxon>
        <taxon>Bacteroidota</taxon>
        <taxon>Flavobacteriia</taxon>
        <taxon>Flavobacteriales</taxon>
        <taxon>Flavobacteriaceae</taxon>
        <taxon>Aureitalea</taxon>
    </lineage>
</organism>
<accession>A0A2S7KQQ8</accession>
<name>A0A2S7KQQ8_9FLAO</name>
<dbReference type="PANTHER" id="PTHR12558:SF13">
    <property type="entry name" value="CELL DIVISION CYCLE PROTEIN 27 HOMOLOG"/>
    <property type="match status" value="1"/>
</dbReference>
<dbReference type="SMART" id="SM00028">
    <property type="entry name" value="TPR"/>
    <property type="match status" value="3"/>
</dbReference>
<dbReference type="InterPro" id="IPR011990">
    <property type="entry name" value="TPR-like_helical_dom_sf"/>
</dbReference>
<evidence type="ECO:0000313" key="4">
    <source>
        <dbReference type="Proteomes" id="UP000239800"/>
    </source>
</evidence>
<dbReference type="OrthoDB" id="1416278at2"/>
<evidence type="ECO:0000256" key="2">
    <source>
        <dbReference type="SAM" id="SignalP"/>
    </source>
</evidence>
<dbReference type="AlphaFoldDB" id="A0A2S7KQQ8"/>
<dbReference type="InterPro" id="IPR019734">
    <property type="entry name" value="TPR_rpt"/>
</dbReference>
<proteinExistence type="predicted"/>
<dbReference type="PROSITE" id="PS50005">
    <property type="entry name" value="TPR"/>
    <property type="match status" value="1"/>
</dbReference>
<feature type="repeat" description="TPR" evidence="1">
    <location>
        <begin position="272"/>
        <end position="305"/>
    </location>
</feature>
<protein>
    <recommendedName>
        <fullName evidence="5">Tetratricopeptide repeat protein</fullName>
    </recommendedName>
</protein>
<dbReference type="Gene3D" id="1.25.40.10">
    <property type="entry name" value="Tetratricopeptide repeat domain"/>
    <property type="match status" value="2"/>
</dbReference>
<reference evidence="3 4" key="1">
    <citation type="submission" date="2016-11" db="EMBL/GenBank/DDBJ databases">
        <title>Trade-off between light-utilization and light-protection in marine flavobacteria.</title>
        <authorList>
            <person name="Kumagai Y."/>
        </authorList>
    </citation>
    <scope>NUCLEOTIDE SEQUENCE [LARGE SCALE GENOMIC DNA]</scope>
    <source>
        <strain evidence="3 4">NBRC 107741</strain>
    </source>
</reference>
<evidence type="ECO:0008006" key="5">
    <source>
        <dbReference type="Google" id="ProtNLM"/>
    </source>
</evidence>
<feature type="signal peptide" evidence="2">
    <location>
        <begin position="1"/>
        <end position="17"/>
    </location>
</feature>